<keyword evidence="1" id="KW-0175">Coiled coil</keyword>
<evidence type="ECO:0000259" key="2">
    <source>
        <dbReference type="Pfam" id="PF03078"/>
    </source>
</evidence>
<evidence type="ECO:0000313" key="4">
    <source>
        <dbReference type="Proteomes" id="UP001058974"/>
    </source>
</evidence>
<gene>
    <name evidence="3" type="ORF">KIW84_062008</name>
</gene>
<dbReference type="AlphaFoldDB" id="A0A9D4W4P5"/>
<protein>
    <recommendedName>
        <fullName evidence="2">Arabidopsis retrotransposon Orf1 C-terminal domain-containing protein</fullName>
    </recommendedName>
</protein>
<reference evidence="3 4" key="1">
    <citation type="journal article" date="2022" name="Nat. Genet.">
        <title>Improved pea reference genome and pan-genome highlight genomic features and evolutionary characteristics.</title>
        <authorList>
            <person name="Yang T."/>
            <person name="Liu R."/>
            <person name="Luo Y."/>
            <person name="Hu S."/>
            <person name="Wang D."/>
            <person name="Wang C."/>
            <person name="Pandey M.K."/>
            <person name="Ge S."/>
            <person name="Xu Q."/>
            <person name="Li N."/>
            <person name="Li G."/>
            <person name="Huang Y."/>
            <person name="Saxena R.K."/>
            <person name="Ji Y."/>
            <person name="Li M."/>
            <person name="Yan X."/>
            <person name="He Y."/>
            <person name="Liu Y."/>
            <person name="Wang X."/>
            <person name="Xiang C."/>
            <person name="Varshney R.K."/>
            <person name="Ding H."/>
            <person name="Gao S."/>
            <person name="Zong X."/>
        </authorList>
    </citation>
    <scope>NUCLEOTIDE SEQUENCE [LARGE SCALE GENOMIC DNA]</scope>
    <source>
        <strain evidence="3 4">cv. Zhongwan 6</strain>
    </source>
</reference>
<comment type="caution">
    <text evidence="3">The sequence shown here is derived from an EMBL/GenBank/DDBJ whole genome shotgun (WGS) entry which is preliminary data.</text>
</comment>
<evidence type="ECO:0000313" key="3">
    <source>
        <dbReference type="EMBL" id="KAI5395670.1"/>
    </source>
</evidence>
<name>A0A9D4W4P5_PEA</name>
<dbReference type="Pfam" id="PF03078">
    <property type="entry name" value="ATHILA"/>
    <property type="match status" value="1"/>
</dbReference>
<proteinExistence type="predicted"/>
<feature type="domain" description="Arabidopsis retrotransposon Orf1 C-terminal" evidence="2">
    <location>
        <begin position="9"/>
        <end position="101"/>
    </location>
</feature>
<dbReference type="Gramene" id="Psat06G0200800-T1">
    <property type="protein sequence ID" value="KAI5395670.1"/>
    <property type="gene ID" value="KIW84_062008"/>
</dbReference>
<dbReference type="Proteomes" id="UP001058974">
    <property type="component" value="Chromosome 6"/>
</dbReference>
<accession>A0A9D4W4P5</accession>
<feature type="coiled-coil region" evidence="1">
    <location>
        <begin position="153"/>
        <end position="184"/>
    </location>
</feature>
<evidence type="ECO:0000256" key="1">
    <source>
        <dbReference type="SAM" id="Coils"/>
    </source>
</evidence>
<keyword evidence="4" id="KW-1185">Reference proteome</keyword>
<sequence>MFNRSNTVNQDQLVDLLSFPHGDDFACQHPLESKWESSALDFWQQLTRKTNTNWEGLKATSIQNPTIWYLHRILAITIVGRENTGNVNSRDLFIIYCALFGTKVNPTPFLLAHFQSTSVWTRGTSSGYQPCEEYDYTAMRTTLDDVLSELRYQNDAEADRDVILRNIQRQQEEIRVSIDQIRQTQLDFVERIELNIADLIENMNGVHMEAASMREYMQHVPNPAFGRGGFARHRGRVQHH</sequence>
<organism evidence="3 4">
    <name type="scientific">Pisum sativum</name>
    <name type="common">Garden pea</name>
    <name type="synonym">Lathyrus oleraceus</name>
    <dbReference type="NCBI Taxonomy" id="3888"/>
    <lineage>
        <taxon>Eukaryota</taxon>
        <taxon>Viridiplantae</taxon>
        <taxon>Streptophyta</taxon>
        <taxon>Embryophyta</taxon>
        <taxon>Tracheophyta</taxon>
        <taxon>Spermatophyta</taxon>
        <taxon>Magnoliopsida</taxon>
        <taxon>eudicotyledons</taxon>
        <taxon>Gunneridae</taxon>
        <taxon>Pentapetalae</taxon>
        <taxon>rosids</taxon>
        <taxon>fabids</taxon>
        <taxon>Fabales</taxon>
        <taxon>Fabaceae</taxon>
        <taxon>Papilionoideae</taxon>
        <taxon>50 kb inversion clade</taxon>
        <taxon>NPAAA clade</taxon>
        <taxon>Hologalegina</taxon>
        <taxon>IRL clade</taxon>
        <taxon>Fabeae</taxon>
        <taxon>Lathyrus</taxon>
    </lineage>
</organism>
<dbReference type="EMBL" id="JAMSHJ010000006">
    <property type="protein sequence ID" value="KAI5395670.1"/>
    <property type="molecule type" value="Genomic_DNA"/>
</dbReference>
<dbReference type="InterPro" id="IPR004312">
    <property type="entry name" value="ATHILA_Orf1_C"/>
</dbReference>